<proteinExistence type="predicted"/>
<reference evidence="1" key="1">
    <citation type="submission" date="2021-06" db="EMBL/GenBank/DDBJ databases">
        <authorList>
            <person name="Kallberg Y."/>
            <person name="Tangrot J."/>
            <person name="Rosling A."/>
        </authorList>
    </citation>
    <scope>NUCLEOTIDE SEQUENCE</scope>
    <source>
        <strain evidence="1">FL966</strain>
    </source>
</reference>
<dbReference type="Proteomes" id="UP000789759">
    <property type="component" value="Unassembled WGS sequence"/>
</dbReference>
<accession>A0A9N8WT59</accession>
<name>A0A9N8WT59_9GLOM</name>
<dbReference type="AlphaFoldDB" id="A0A9N8WT59"/>
<sequence length="48" mass="5954">MWGVQVLQKFREFEISRFFDYDDEGIEDEEYGLVYKELRHSSEQYMLP</sequence>
<keyword evidence="2" id="KW-1185">Reference proteome</keyword>
<organism evidence="1 2">
    <name type="scientific">Cetraspora pellucida</name>
    <dbReference type="NCBI Taxonomy" id="1433469"/>
    <lineage>
        <taxon>Eukaryota</taxon>
        <taxon>Fungi</taxon>
        <taxon>Fungi incertae sedis</taxon>
        <taxon>Mucoromycota</taxon>
        <taxon>Glomeromycotina</taxon>
        <taxon>Glomeromycetes</taxon>
        <taxon>Diversisporales</taxon>
        <taxon>Gigasporaceae</taxon>
        <taxon>Cetraspora</taxon>
    </lineage>
</organism>
<comment type="caution">
    <text evidence="1">The sequence shown here is derived from an EMBL/GenBank/DDBJ whole genome shotgun (WGS) entry which is preliminary data.</text>
</comment>
<dbReference type="EMBL" id="CAJVQA010000899">
    <property type="protein sequence ID" value="CAG8495150.1"/>
    <property type="molecule type" value="Genomic_DNA"/>
</dbReference>
<evidence type="ECO:0000313" key="2">
    <source>
        <dbReference type="Proteomes" id="UP000789759"/>
    </source>
</evidence>
<evidence type="ECO:0000313" key="1">
    <source>
        <dbReference type="EMBL" id="CAG8495150.1"/>
    </source>
</evidence>
<gene>
    <name evidence="1" type="ORF">CPELLU_LOCUS2178</name>
</gene>
<protein>
    <submittedName>
        <fullName evidence="1">10561_t:CDS:1</fullName>
    </submittedName>
</protein>